<dbReference type="OrthoDB" id="136394at2157"/>
<sequence>MHQRLTLQQIPRPTGKDLTEEIYWLCDTLGLSAGRDLNNLSTQIIRAILERSIESGITSDELSTLLAISSGRVNHHLRNLSRSGIVYRERRLIHLRRRSLRDSIREMRRDADRIFDELEQVADEIDSLVGVPKNGSGKKALIIRDSFGIVLK</sequence>
<dbReference type="RefSeq" id="WP_109940540.1">
    <property type="nucleotide sequence ID" value="NZ_CP176366.1"/>
</dbReference>
<dbReference type="Proteomes" id="UP000245934">
    <property type="component" value="Unassembled WGS sequence"/>
</dbReference>
<comment type="caution">
    <text evidence="1">The sequence shown here is derived from an EMBL/GenBank/DDBJ whole genome shotgun (WGS) entry which is preliminary data.</text>
</comment>
<dbReference type="SUPFAM" id="SSF46785">
    <property type="entry name" value="Winged helix' DNA-binding domain"/>
    <property type="match status" value="1"/>
</dbReference>
<evidence type="ECO:0000313" key="2">
    <source>
        <dbReference type="Proteomes" id="UP000245934"/>
    </source>
</evidence>
<dbReference type="AlphaFoldDB" id="A0A2V2NEH3"/>
<dbReference type="InterPro" id="IPR036388">
    <property type="entry name" value="WH-like_DNA-bd_sf"/>
</dbReference>
<dbReference type="CDD" id="cd00090">
    <property type="entry name" value="HTH_ARSR"/>
    <property type="match status" value="1"/>
</dbReference>
<reference evidence="1 2" key="1">
    <citation type="submission" date="2018-05" db="EMBL/GenBank/DDBJ databases">
        <title>Draft genome of Methanospirillum stamsii Pt1.</title>
        <authorList>
            <person name="Dueholm M.S."/>
            <person name="Nielsen P.H."/>
            <person name="Bakmann L.F."/>
            <person name="Otzen D.E."/>
        </authorList>
    </citation>
    <scope>NUCLEOTIDE SEQUENCE [LARGE SCALE GENOMIC DNA]</scope>
    <source>
        <strain evidence="1 2">Pt1</strain>
    </source>
</reference>
<dbReference type="EMBL" id="QGMZ01000015">
    <property type="protein sequence ID" value="PWR74777.1"/>
    <property type="molecule type" value="Genomic_DNA"/>
</dbReference>
<dbReference type="Gene3D" id="1.10.10.10">
    <property type="entry name" value="Winged helix-like DNA-binding domain superfamily/Winged helix DNA-binding domain"/>
    <property type="match status" value="1"/>
</dbReference>
<dbReference type="InterPro" id="IPR036390">
    <property type="entry name" value="WH_DNA-bd_sf"/>
</dbReference>
<gene>
    <name evidence="1" type="ORF">DLD82_07735</name>
</gene>
<evidence type="ECO:0000313" key="1">
    <source>
        <dbReference type="EMBL" id="PWR74777.1"/>
    </source>
</evidence>
<accession>A0A2V2NEH3</accession>
<dbReference type="Pfam" id="PF13412">
    <property type="entry name" value="HTH_24"/>
    <property type="match status" value="1"/>
</dbReference>
<dbReference type="InterPro" id="IPR011991">
    <property type="entry name" value="ArsR-like_HTH"/>
</dbReference>
<dbReference type="GeneID" id="97610613"/>
<protein>
    <submittedName>
        <fullName evidence="1">Uncharacterized protein</fullName>
    </submittedName>
</protein>
<proteinExistence type="predicted"/>
<keyword evidence="2" id="KW-1185">Reference proteome</keyword>
<organism evidence="1 2">
    <name type="scientific">Methanospirillum stamsii</name>
    <dbReference type="NCBI Taxonomy" id="1277351"/>
    <lineage>
        <taxon>Archaea</taxon>
        <taxon>Methanobacteriati</taxon>
        <taxon>Methanobacteriota</taxon>
        <taxon>Stenosarchaea group</taxon>
        <taxon>Methanomicrobia</taxon>
        <taxon>Methanomicrobiales</taxon>
        <taxon>Methanospirillaceae</taxon>
        <taxon>Methanospirillum</taxon>
    </lineage>
</organism>
<name>A0A2V2NEH3_9EURY</name>